<dbReference type="AlphaFoldDB" id="A0A7Y3TX16"/>
<dbReference type="EMBL" id="JABFHI010000002">
    <property type="protein sequence ID" value="NOG31629.1"/>
    <property type="molecule type" value="Genomic_DNA"/>
</dbReference>
<proteinExistence type="predicted"/>
<protein>
    <submittedName>
        <fullName evidence="1">Uncharacterized protein</fullName>
    </submittedName>
</protein>
<sequence>MQKKKSRWYPLHFENIQQIELLVVDGPPEGTCSYARYPAVPALHERMAADVEVWIDDANRQDEIDICKRWAELYGFDLEFFRWKKA</sequence>
<dbReference type="Proteomes" id="UP000588806">
    <property type="component" value="Unassembled WGS sequence"/>
</dbReference>
<gene>
    <name evidence="1" type="ORF">HLB35_07335</name>
</gene>
<dbReference type="RefSeq" id="WP_171702064.1">
    <property type="nucleotide sequence ID" value="NZ_JABFHI010000002.1"/>
</dbReference>
<keyword evidence="2" id="KW-1185">Reference proteome</keyword>
<evidence type="ECO:0000313" key="2">
    <source>
        <dbReference type="Proteomes" id="UP000588806"/>
    </source>
</evidence>
<comment type="caution">
    <text evidence="1">The sequence shown here is derived from an EMBL/GenBank/DDBJ whole genome shotgun (WGS) entry which is preliminary data.</text>
</comment>
<reference evidence="1 2" key="2">
    <citation type="submission" date="2020-06" db="EMBL/GenBank/DDBJ databases">
        <title>Halomonas songnenensis sp. nov., a moderately halophilic bacterium isolated from saline and alkaline soils.</title>
        <authorList>
            <person name="Jiang J."/>
            <person name="Pan Y."/>
        </authorList>
    </citation>
    <scope>NUCLEOTIDE SEQUENCE [LARGE SCALE GENOMIC DNA]</scope>
    <source>
        <strain evidence="1 2">TBZ9</strain>
    </source>
</reference>
<evidence type="ECO:0000313" key="1">
    <source>
        <dbReference type="EMBL" id="NOG31629.1"/>
    </source>
</evidence>
<organism evidence="1 2">
    <name type="scientific">Vreelandella azerica</name>
    <dbReference type="NCBI Taxonomy" id="2732867"/>
    <lineage>
        <taxon>Bacteria</taxon>
        <taxon>Pseudomonadati</taxon>
        <taxon>Pseudomonadota</taxon>
        <taxon>Gammaproteobacteria</taxon>
        <taxon>Oceanospirillales</taxon>
        <taxon>Halomonadaceae</taxon>
        <taxon>Vreelandella</taxon>
    </lineage>
</organism>
<name>A0A7Y3TX16_9GAMM</name>
<reference evidence="1 2" key="1">
    <citation type="submission" date="2020-05" db="EMBL/GenBank/DDBJ databases">
        <authorList>
            <person name="Ruan W."/>
            <person name="Jeon C.O."/>
            <person name="Chun B.H."/>
        </authorList>
    </citation>
    <scope>NUCLEOTIDE SEQUENCE [LARGE SCALE GENOMIC DNA]</scope>
    <source>
        <strain evidence="1 2">TBZ9</strain>
    </source>
</reference>
<accession>A0A7Y3TX16</accession>